<evidence type="ECO:0000313" key="1">
    <source>
        <dbReference type="EMBL" id="HAB1649539.1"/>
    </source>
</evidence>
<comment type="caution">
    <text evidence="6">The sequence shown here is derived from an EMBL/GenBank/DDBJ whole genome shotgun (WGS) entry which is preliminary data.</text>
</comment>
<reference evidence="6" key="2">
    <citation type="submission" date="2019-10" db="EMBL/GenBank/DDBJ databases">
        <authorList>
            <consortium name="NCBI Pathogen Detection Project"/>
        </authorList>
    </citation>
    <scope>NUCLEOTIDE SEQUENCE</scope>
    <source>
        <strain evidence="6">Salmonella enterica</strain>
    </source>
</reference>
<accession>A0A6Y5L012</accession>
<protein>
    <submittedName>
        <fullName evidence="6">Uncharacterized protein</fullName>
    </submittedName>
</protein>
<organism evidence="6">
    <name type="scientific">Salmonella enterica I</name>
    <dbReference type="NCBI Taxonomy" id="59201"/>
    <lineage>
        <taxon>Bacteria</taxon>
        <taxon>Pseudomonadati</taxon>
        <taxon>Pseudomonadota</taxon>
        <taxon>Gammaproteobacteria</taxon>
        <taxon>Enterobacterales</taxon>
        <taxon>Enterobacteriaceae</taxon>
        <taxon>Salmonella</taxon>
    </lineage>
</organism>
<sequence>MTEPTNEVNAADFDRLARALDAVAMASTKKMAEPDLLLINSLAAGMKRNLDGYVAEQLEAAINQAKEASGKIKDKQRYYDHFRTYLYKFENGITLV</sequence>
<evidence type="ECO:0000313" key="4">
    <source>
        <dbReference type="EMBL" id="HAB4030843.1"/>
    </source>
</evidence>
<dbReference type="AlphaFoldDB" id="A0A6Y5L012"/>
<evidence type="ECO:0000313" key="6">
    <source>
        <dbReference type="EMBL" id="HAB6333952.1"/>
    </source>
</evidence>
<evidence type="ECO:0000313" key="3">
    <source>
        <dbReference type="EMBL" id="HAB3818985.1"/>
    </source>
</evidence>
<dbReference type="EMBL" id="DAAGPO010000002">
    <property type="protein sequence ID" value="HAB4030843.1"/>
    <property type="molecule type" value="Genomic_DNA"/>
</dbReference>
<name>A0A6Y5L012_SALET</name>
<evidence type="ECO:0000313" key="2">
    <source>
        <dbReference type="EMBL" id="HAB2007393.1"/>
    </source>
</evidence>
<dbReference type="EMBL" id="DAAFYI010000002">
    <property type="protein sequence ID" value="HAB2007393.1"/>
    <property type="molecule type" value="Genomic_DNA"/>
</dbReference>
<gene>
    <name evidence="2" type="ORF">GB037_00870</name>
    <name evidence="6" type="ORF">GB614_06425</name>
    <name evidence="3" type="ORF">GBV61_06980</name>
    <name evidence="1" type="ORF">GBX92_05500</name>
    <name evidence="4" type="ORF">GBY45_06480</name>
    <name evidence="5" type="ORF">GBZ53_06925</name>
</gene>
<reference evidence="6" key="1">
    <citation type="journal article" date="2018" name="Genome Biol.">
        <title>SKESA: strategic k-mer extension for scrupulous assemblies.</title>
        <authorList>
            <person name="Souvorov A."/>
            <person name="Agarwala R."/>
            <person name="Lipman D.J."/>
        </authorList>
    </citation>
    <scope>NUCLEOTIDE SEQUENCE</scope>
    <source>
        <strain evidence="6">Salmonella enterica</strain>
    </source>
</reference>
<dbReference type="EMBL" id="DAAFVE010000002">
    <property type="protein sequence ID" value="HAB1649539.1"/>
    <property type="molecule type" value="Genomic_DNA"/>
</dbReference>
<dbReference type="EMBL" id="DAAGVC010000002">
    <property type="protein sequence ID" value="HAB4677927.1"/>
    <property type="molecule type" value="Genomic_DNA"/>
</dbReference>
<proteinExistence type="predicted"/>
<dbReference type="EMBL" id="DAAHJG010000002">
    <property type="protein sequence ID" value="HAB6333952.1"/>
    <property type="molecule type" value="Genomic_DNA"/>
</dbReference>
<evidence type="ECO:0000313" key="5">
    <source>
        <dbReference type="EMBL" id="HAB4677927.1"/>
    </source>
</evidence>
<dbReference type="EMBL" id="DAAGNR010000002">
    <property type="protein sequence ID" value="HAB3818985.1"/>
    <property type="molecule type" value="Genomic_DNA"/>
</dbReference>